<dbReference type="RefSeq" id="WP_338002656.1">
    <property type="nucleotide sequence ID" value="NZ_JAOPKA010000002.1"/>
</dbReference>
<evidence type="ECO:0000313" key="5">
    <source>
        <dbReference type="Proteomes" id="UP001320972"/>
    </source>
</evidence>
<protein>
    <recommendedName>
        <fullName evidence="7">PGF-CTERM protein</fullName>
    </recommendedName>
</protein>
<dbReference type="Proteomes" id="UP001321018">
    <property type="component" value="Unassembled WGS sequence"/>
</dbReference>
<comment type="caution">
    <text evidence="3">The sequence shown here is derived from an EMBL/GenBank/DDBJ whole genome shotgun (WGS) entry which is preliminary data.</text>
</comment>
<feature type="coiled-coil region" evidence="1">
    <location>
        <begin position="370"/>
        <end position="397"/>
    </location>
</feature>
<evidence type="ECO:0008006" key="7">
    <source>
        <dbReference type="Google" id="ProtNLM"/>
    </source>
</evidence>
<dbReference type="EMBL" id="JAOPKA010000002">
    <property type="protein sequence ID" value="MCU4740818.1"/>
    <property type="molecule type" value="Genomic_DNA"/>
</dbReference>
<feature type="transmembrane region" description="Helical" evidence="2">
    <location>
        <begin position="619"/>
        <end position="644"/>
    </location>
</feature>
<dbReference type="AlphaFoldDB" id="A0AAP2YXW0"/>
<name>A0AAP2YXW0_9EURY</name>
<evidence type="ECO:0000256" key="1">
    <source>
        <dbReference type="SAM" id="Coils"/>
    </source>
</evidence>
<keyword evidence="2" id="KW-0812">Transmembrane</keyword>
<organism evidence="3 6">
    <name type="scientific">Natronoglomus mannanivorans</name>
    <dbReference type="NCBI Taxonomy" id="2979990"/>
    <lineage>
        <taxon>Archaea</taxon>
        <taxon>Methanobacteriati</taxon>
        <taxon>Methanobacteriota</taxon>
        <taxon>Stenosarchaea group</taxon>
        <taxon>Halobacteria</taxon>
        <taxon>Halobacteriales</taxon>
        <taxon>Natrialbaceae</taxon>
        <taxon>Natronoglomus</taxon>
    </lineage>
</organism>
<proteinExistence type="predicted"/>
<dbReference type="EMBL" id="JAOPKB010000003">
    <property type="protein sequence ID" value="MCU4972535.1"/>
    <property type="molecule type" value="Genomic_DNA"/>
</dbReference>
<accession>A0AAP2YXW0</accession>
<reference evidence="3 5" key="1">
    <citation type="submission" date="2022-09" db="EMBL/GenBank/DDBJ databases">
        <title>Enrichment on poylsaccharides allowed isolation of novel metabolic and taxonomic groups of Haloarchaea.</title>
        <authorList>
            <person name="Sorokin D.Y."/>
            <person name="Elcheninov A.G."/>
            <person name="Khizhniak T.V."/>
            <person name="Kolganova T.V."/>
            <person name="Kublanov I.V."/>
        </authorList>
    </citation>
    <scope>NUCLEOTIDE SEQUENCE</scope>
    <source>
        <strain evidence="4 5">AArc-m2/3/4</strain>
        <strain evidence="3">AArc-xg1-1</strain>
    </source>
</reference>
<evidence type="ECO:0000256" key="2">
    <source>
        <dbReference type="SAM" id="Phobius"/>
    </source>
</evidence>
<keyword evidence="5" id="KW-1185">Reference proteome</keyword>
<evidence type="ECO:0000313" key="6">
    <source>
        <dbReference type="Proteomes" id="UP001321018"/>
    </source>
</evidence>
<gene>
    <name evidence="4" type="ORF">OB955_07260</name>
    <name evidence="3" type="ORF">OB960_05315</name>
</gene>
<evidence type="ECO:0000313" key="3">
    <source>
        <dbReference type="EMBL" id="MCU4740818.1"/>
    </source>
</evidence>
<sequence length="648" mass="70469">MRSTKICAALLALLLVTSSGAVALGSAGSAAQATPDNPDTADEVYVEDNGDAVLVYEEDHEDDFEEGDENVSLSGDFGFDASTGLLHLFYEGEFADLVEDGEDEPEWTGDATARMTPDLVSGDVDVAGDAPEEIVDLSATVDHTQTHSTYESSTDFSMTVEDDADEEMPDAGLYSAVEFEADSTTSASTFESDGSMTTVYDEDAMFGAADNEELLDVSLTETDGDYELSVTEQTTITEWQKDRWDTREDAAETLESRYNGMAMQFGGTMDFTLESYEFEEGDGDEELHSVAVEYDVTFSGVKEQVSELLADELAEDRELDLSEAEAQSIADSIAAIQVEKLDFSTETSGLEQSVEWDVEIDNYDEFVLGLLKISESIDELDDEMADQLDETRDLLDAQSEADLVQTSSIAFSLETADEETTVTFSSESSADNWADYVDEAEARGLSEYLTETTTDLEIETTGDDLEIAGSFEIEHEGMLEMYLEDMIEQAENDPMLDEEFTEGIESFQETEFEAAKASVSLSETTFAVESAAQFGNLTAPETEGLTITAVHGETESDKTTMYVSVSEFVGDDPSEDEVRASEHVDEDTVVYMPGEGDRDFPETDVDSVSEFLEEDEDSLLPVGTTGIAVGAVAVLAVIGGAVAFRRFS</sequence>
<keyword evidence="1" id="KW-0175">Coiled coil</keyword>
<dbReference type="Proteomes" id="UP001320972">
    <property type="component" value="Unassembled WGS sequence"/>
</dbReference>
<keyword evidence="2" id="KW-0472">Membrane</keyword>
<evidence type="ECO:0000313" key="4">
    <source>
        <dbReference type="EMBL" id="MCU4972535.1"/>
    </source>
</evidence>
<keyword evidence="2" id="KW-1133">Transmembrane helix</keyword>